<organism evidence="2 3">
    <name type="scientific">Nocardioides daeguensis</name>
    <dbReference type="NCBI Taxonomy" id="908359"/>
    <lineage>
        <taxon>Bacteria</taxon>
        <taxon>Bacillati</taxon>
        <taxon>Actinomycetota</taxon>
        <taxon>Actinomycetes</taxon>
        <taxon>Propionibacteriales</taxon>
        <taxon>Nocardioidaceae</taxon>
        <taxon>Nocardioides</taxon>
    </lineage>
</organism>
<evidence type="ECO:0000256" key="1">
    <source>
        <dbReference type="SAM" id="SignalP"/>
    </source>
</evidence>
<sequence>MRARIAAAIVSIGLVAGAGAPAGALSSDGQDESLRVVRPVTLTATAAEVTEGDVVALRATVKKPKRAKRIFLQRWDVPLYFGNPSWENVRSVKVRKRTTTLPEVATSLNTVRYRIVVTRKHGKPLKSAPVNITVWRWIPLQRFATYSSTTGAVFGQTNINGARYKTWGAATWSNAGSWESRFTPGRNCKAFAGVLGVDDQSEDGSSGTVALTADDVSIYQSPALMPGMSMRIQMPLALPYRFGLRATDTSPDGVDAFPVIGDPALLCTGIA</sequence>
<dbReference type="InterPro" id="IPR008979">
    <property type="entry name" value="Galactose-bd-like_sf"/>
</dbReference>
<keyword evidence="1" id="KW-0732">Signal</keyword>
<feature type="chain" id="PRO_5045785928" evidence="1">
    <location>
        <begin position="19"/>
        <end position="271"/>
    </location>
</feature>
<evidence type="ECO:0000313" key="2">
    <source>
        <dbReference type="EMBL" id="GAA3540852.1"/>
    </source>
</evidence>
<name>A0ABP6VWG2_9ACTN</name>
<gene>
    <name evidence="2" type="ORF">GCM10022263_30240</name>
</gene>
<accession>A0ABP6VWG2</accession>
<dbReference type="EMBL" id="BAABBB010000016">
    <property type="protein sequence ID" value="GAA3540852.1"/>
    <property type="molecule type" value="Genomic_DNA"/>
</dbReference>
<dbReference type="SUPFAM" id="SSF49785">
    <property type="entry name" value="Galactose-binding domain-like"/>
    <property type="match status" value="1"/>
</dbReference>
<feature type="signal peptide" evidence="1">
    <location>
        <begin position="1"/>
        <end position="18"/>
    </location>
</feature>
<protein>
    <submittedName>
        <fullName evidence="2">Uncharacterized protein</fullName>
    </submittedName>
</protein>
<keyword evidence="3" id="KW-1185">Reference proteome</keyword>
<dbReference type="Proteomes" id="UP001500301">
    <property type="component" value="Unassembled WGS sequence"/>
</dbReference>
<reference evidence="3" key="1">
    <citation type="journal article" date="2019" name="Int. J. Syst. Evol. Microbiol.">
        <title>The Global Catalogue of Microorganisms (GCM) 10K type strain sequencing project: providing services to taxonomists for standard genome sequencing and annotation.</title>
        <authorList>
            <consortium name="The Broad Institute Genomics Platform"/>
            <consortium name="The Broad Institute Genome Sequencing Center for Infectious Disease"/>
            <person name="Wu L."/>
            <person name="Ma J."/>
        </authorList>
    </citation>
    <scope>NUCLEOTIDE SEQUENCE [LARGE SCALE GENOMIC DNA]</scope>
    <source>
        <strain evidence="3">JCM 17460</strain>
    </source>
</reference>
<proteinExistence type="predicted"/>
<evidence type="ECO:0000313" key="3">
    <source>
        <dbReference type="Proteomes" id="UP001500301"/>
    </source>
</evidence>
<comment type="caution">
    <text evidence="2">The sequence shown here is derived from an EMBL/GenBank/DDBJ whole genome shotgun (WGS) entry which is preliminary data.</text>
</comment>